<accession>A0A6A6TDP3</accession>
<dbReference type="AlphaFoldDB" id="A0A6A6TDP3"/>
<keyword evidence="2" id="KW-1185">Reference proteome</keyword>
<evidence type="ECO:0000313" key="2">
    <source>
        <dbReference type="Proteomes" id="UP000799324"/>
    </source>
</evidence>
<protein>
    <submittedName>
        <fullName evidence="1">Uncharacterized protein</fullName>
    </submittedName>
</protein>
<gene>
    <name evidence="1" type="ORF">K491DRAFT_714901</name>
</gene>
<sequence>MDEAGDDSGHEWLTSRYMKEMLLEQLPFSPDKKEEIAMIKELVCFLEEYSYGEKYRDLETTAKWEGKIRSILEKSEFLRGLGAEGVNRIFRHIGFVGVFWDRPDILGQNLASDLEKLDCDRDRLASAVFERCERQCYRLPKRLLHRMDDGEAATTLEVFIIDRALEGVDPGFWEKDVQAKIPEFQAYKQQTGTVPVLERKKVISHLRWVVYEWYRANLVGGVSSEHAICPRMQKLDKSKIQRLSKKLYELDCESNATS</sequence>
<evidence type="ECO:0000313" key="1">
    <source>
        <dbReference type="EMBL" id="KAF2657003.1"/>
    </source>
</evidence>
<name>A0A6A6TDP3_9PLEO</name>
<proteinExistence type="predicted"/>
<dbReference type="EMBL" id="MU004330">
    <property type="protein sequence ID" value="KAF2657003.1"/>
    <property type="molecule type" value="Genomic_DNA"/>
</dbReference>
<dbReference type="Proteomes" id="UP000799324">
    <property type="component" value="Unassembled WGS sequence"/>
</dbReference>
<reference evidence="1" key="1">
    <citation type="journal article" date="2020" name="Stud. Mycol.">
        <title>101 Dothideomycetes genomes: a test case for predicting lifestyles and emergence of pathogens.</title>
        <authorList>
            <person name="Haridas S."/>
            <person name="Albert R."/>
            <person name="Binder M."/>
            <person name="Bloem J."/>
            <person name="Labutti K."/>
            <person name="Salamov A."/>
            <person name="Andreopoulos B."/>
            <person name="Baker S."/>
            <person name="Barry K."/>
            <person name="Bills G."/>
            <person name="Bluhm B."/>
            <person name="Cannon C."/>
            <person name="Castanera R."/>
            <person name="Culley D."/>
            <person name="Daum C."/>
            <person name="Ezra D."/>
            <person name="Gonzalez J."/>
            <person name="Henrissat B."/>
            <person name="Kuo A."/>
            <person name="Liang C."/>
            <person name="Lipzen A."/>
            <person name="Lutzoni F."/>
            <person name="Magnuson J."/>
            <person name="Mondo S."/>
            <person name="Nolan M."/>
            <person name="Ohm R."/>
            <person name="Pangilinan J."/>
            <person name="Park H.-J."/>
            <person name="Ramirez L."/>
            <person name="Alfaro M."/>
            <person name="Sun H."/>
            <person name="Tritt A."/>
            <person name="Yoshinaga Y."/>
            <person name="Zwiers L.-H."/>
            <person name="Turgeon B."/>
            <person name="Goodwin S."/>
            <person name="Spatafora J."/>
            <person name="Crous P."/>
            <person name="Grigoriev I."/>
        </authorList>
    </citation>
    <scope>NUCLEOTIDE SEQUENCE</scope>
    <source>
        <strain evidence="1">CBS 122681</strain>
    </source>
</reference>
<organism evidence="1 2">
    <name type="scientific">Lophiostoma macrostomum CBS 122681</name>
    <dbReference type="NCBI Taxonomy" id="1314788"/>
    <lineage>
        <taxon>Eukaryota</taxon>
        <taxon>Fungi</taxon>
        <taxon>Dikarya</taxon>
        <taxon>Ascomycota</taxon>
        <taxon>Pezizomycotina</taxon>
        <taxon>Dothideomycetes</taxon>
        <taxon>Pleosporomycetidae</taxon>
        <taxon>Pleosporales</taxon>
        <taxon>Lophiostomataceae</taxon>
        <taxon>Lophiostoma</taxon>
    </lineage>
</organism>